<feature type="domain" description="PAS" evidence="2">
    <location>
        <begin position="174"/>
        <end position="252"/>
    </location>
</feature>
<dbReference type="PROSITE" id="PS50887">
    <property type="entry name" value="GGDEF"/>
    <property type="match status" value="1"/>
</dbReference>
<dbReference type="EMBL" id="JBHFNR010000121">
    <property type="protein sequence ID" value="MFB2894647.1"/>
    <property type="molecule type" value="Genomic_DNA"/>
</dbReference>
<dbReference type="CDD" id="cd01948">
    <property type="entry name" value="EAL"/>
    <property type="match status" value="1"/>
</dbReference>
<keyword evidence="7" id="KW-1185">Reference proteome</keyword>
<dbReference type="SUPFAM" id="SSF55073">
    <property type="entry name" value="Nucleotide cyclase"/>
    <property type="match status" value="1"/>
</dbReference>
<dbReference type="CDD" id="cd00130">
    <property type="entry name" value="PAS"/>
    <property type="match status" value="2"/>
</dbReference>
<dbReference type="Pfam" id="PF13426">
    <property type="entry name" value="PAS_9"/>
    <property type="match status" value="1"/>
</dbReference>
<dbReference type="SUPFAM" id="SSF55785">
    <property type="entry name" value="PYP-like sensor domain (PAS domain)"/>
    <property type="match status" value="2"/>
</dbReference>
<dbReference type="SMART" id="SM00091">
    <property type="entry name" value="PAS"/>
    <property type="match status" value="2"/>
</dbReference>
<evidence type="ECO:0000313" key="7">
    <source>
        <dbReference type="Proteomes" id="UP001576784"/>
    </source>
</evidence>
<dbReference type="Pfam" id="PF00990">
    <property type="entry name" value="GGDEF"/>
    <property type="match status" value="1"/>
</dbReference>
<proteinExistence type="predicted"/>
<dbReference type="Proteomes" id="UP001576784">
    <property type="component" value="Unassembled WGS sequence"/>
</dbReference>
<evidence type="ECO:0000313" key="6">
    <source>
        <dbReference type="EMBL" id="MFB2894647.1"/>
    </source>
</evidence>
<dbReference type="Gene3D" id="3.30.450.20">
    <property type="entry name" value="PAS domain"/>
    <property type="match status" value="2"/>
</dbReference>
<feature type="domain" description="GGDEF" evidence="5">
    <location>
        <begin position="340"/>
        <end position="473"/>
    </location>
</feature>
<dbReference type="InterPro" id="IPR043128">
    <property type="entry name" value="Rev_trsase/Diguanyl_cyclase"/>
</dbReference>
<evidence type="ECO:0000259" key="2">
    <source>
        <dbReference type="PROSITE" id="PS50112"/>
    </source>
</evidence>
<feature type="domain" description="PAC" evidence="3">
    <location>
        <begin position="255"/>
        <end position="307"/>
    </location>
</feature>
<reference evidence="6 7" key="1">
    <citation type="submission" date="2024-09" db="EMBL/GenBank/DDBJ databases">
        <title>Floridaenema gen nov. (Aerosakkonemataceae, Aerosakkonematales ord. nov., Cyanobacteria) from benthic tropical and subtropical fresh waters, with the description of four new species.</title>
        <authorList>
            <person name="Moretto J.A."/>
            <person name="Berthold D.E."/>
            <person name="Lefler F.W."/>
            <person name="Huang I.-S."/>
            <person name="Laughinghouse H. IV."/>
        </authorList>
    </citation>
    <scope>NUCLEOTIDE SEQUENCE [LARGE SCALE GENOMIC DNA]</scope>
    <source>
        <strain evidence="6 7">BLCC-F50</strain>
    </source>
</reference>
<dbReference type="CDD" id="cd01949">
    <property type="entry name" value="GGDEF"/>
    <property type="match status" value="1"/>
</dbReference>
<evidence type="ECO:0000259" key="4">
    <source>
        <dbReference type="PROSITE" id="PS50883"/>
    </source>
</evidence>
<feature type="domain" description="EAL" evidence="4">
    <location>
        <begin position="482"/>
        <end position="737"/>
    </location>
</feature>
<evidence type="ECO:0000256" key="1">
    <source>
        <dbReference type="SAM" id="MobiDB-lite"/>
    </source>
</evidence>
<comment type="caution">
    <text evidence="6">The sequence shown here is derived from an EMBL/GenBank/DDBJ whole genome shotgun (WGS) entry which is preliminary data.</text>
</comment>
<evidence type="ECO:0000259" key="3">
    <source>
        <dbReference type="PROSITE" id="PS50113"/>
    </source>
</evidence>
<dbReference type="Pfam" id="PF00563">
    <property type="entry name" value="EAL"/>
    <property type="match status" value="1"/>
</dbReference>
<evidence type="ECO:0000259" key="5">
    <source>
        <dbReference type="PROSITE" id="PS50887"/>
    </source>
</evidence>
<feature type="compositionally biased region" description="Polar residues" evidence="1">
    <location>
        <begin position="7"/>
        <end position="18"/>
    </location>
</feature>
<dbReference type="NCBIfam" id="TIGR00254">
    <property type="entry name" value="GGDEF"/>
    <property type="match status" value="1"/>
</dbReference>
<dbReference type="InterPro" id="IPR035965">
    <property type="entry name" value="PAS-like_dom_sf"/>
</dbReference>
<dbReference type="PANTHER" id="PTHR44757:SF2">
    <property type="entry name" value="BIOFILM ARCHITECTURE MAINTENANCE PROTEIN MBAA"/>
    <property type="match status" value="1"/>
</dbReference>
<sequence length="777" mass="87004">MPLKGYTHSQENRVNQPQEIPGEQKESHNETNNNHRHGKVVPLQNFLFREVHQAVKLFAGGEEALLRQIISKAPVFFYSLDGNGVFTLAEGKALETLGLNSQQVVGESIFEIFHDLPDFLANVRACLAGEEIVWQSTIANMVYDNHVTPLVQANDEVVGLIGISVLNITKHQQTEEQLRLLAEAVKHTEDAVIITSTDLEPPGPSIVFVNPAFTKMTGYTAEEVMGRNPRFLQGPNTDRTVLSRLRKTLEGGEVFYGEAINYRKDGTEFYNEWHIEPIRDAQGRITHYLGVQRDITERKKSEAQLIHNALYDSLTGLPNRTLWARRLEEAIAKAKECQDYLFAVLFLDLDRFKLVNDSLGHLAGDELLKTIAKRLQSSLRPSDTVARLGGDEFGILLTNIQELENITAVVNRIQNSVRQPLKLEGQEVFTTASIGIALSSAGYDSAQDLMRDADIAMYRAKVLGKARACLFNKTMHQIAVNRLRLETDLRRALERQELRLHYQPIVSLTTGEITGFEALLRWSHPEDGLICPSQFIPVAEETGLINQIGWWVLREACLKLRIWQLTFAKETPLTMSVNLSGKQFAQPGLIEKVNLILQETGCDRNSLKLELTESAIMEHSNANYVLEKLRSLGVNLDIDDFGIGYSSLNRLYQFPINTLKIDRSFVSRIDAGGRNVEIVKAIVTLAHTLGMNIVAEGVETVQQASLLQILNCEFAQGYLFSKPLDEKAAEALLKSQPNWCYKIKPEDSCQLPQSANHISSVCKIATSPQIQSIQAVS</sequence>
<feature type="domain" description="PAS" evidence="2">
    <location>
        <begin position="62"/>
        <end position="114"/>
    </location>
</feature>
<dbReference type="PANTHER" id="PTHR44757">
    <property type="entry name" value="DIGUANYLATE CYCLASE DGCP"/>
    <property type="match status" value="1"/>
</dbReference>
<organism evidence="6 7">
    <name type="scientific">Floridaenema flaviceps BLCC-F50</name>
    <dbReference type="NCBI Taxonomy" id="3153642"/>
    <lineage>
        <taxon>Bacteria</taxon>
        <taxon>Bacillati</taxon>
        <taxon>Cyanobacteriota</taxon>
        <taxon>Cyanophyceae</taxon>
        <taxon>Oscillatoriophycideae</taxon>
        <taxon>Aerosakkonematales</taxon>
        <taxon>Aerosakkonemataceae</taxon>
        <taxon>Floridanema</taxon>
        <taxon>Floridanema flaviceps</taxon>
    </lineage>
</organism>
<feature type="region of interest" description="Disordered" evidence="1">
    <location>
        <begin position="1"/>
        <end position="36"/>
    </location>
</feature>
<dbReference type="Pfam" id="PF00989">
    <property type="entry name" value="PAS"/>
    <property type="match status" value="1"/>
</dbReference>
<accession>A0ABV4XU82</accession>
<dbReference type="Gene3D" id="3.30.70.270">
    <property type="match status" value="1"/>
</dbReference>
<dbReference type="InterPro" id="IPR035919">
    <property type="entry name" value="EAL_sf"/>
</dbReference>
<dbReference type="SMART" id="SM00052">
    <property type="entry name" value="EAL"/>
    <property type="match status" value="1"/>
</dbReference>
<dbReference type="InterPro" id="IPR013767">
    <property type="entry name" value="PAS_fold"/>
</dbReference>
<dbReference type="RefSeq" id="WP_413264292.1">
    <property type="nucleotide sequence ID" value="NZ_JBHFNR010000121.1"/>
</dbReference>
<dbReference type="InterPro" id="IPR001610">
    <property type="entry name" value="PAC"/>
</dbReference>
<dbReference type="Gene3D" id="3.20.20.450">
    <property type="entry name" value="EAL domain"/>
    <property type="match status" value="1"/>
</dbReference>
<dbReference type="InterPro" id="IPR000014">
    <property type="entry name" value="PAS"/>
</dbReference>
<dbReference type="SMART" id="SM00267">
    <property type="entry name" value="GGDEF"/>
    <property type="match status" value="1"/>
</dbReference>
<gene>
    <name evidence="6" type="ORF">ACE1CI_17190</name>
</gene>
<dbReference type="InterPro" id="IPR052155">
    <property type="entry name" value="Biofilm_reg_signaling"/>
</dbReference>
<name>A0ABV4XU82_9CYAN</name>
<dbReference type="InterPro" id="IPR001633">
    <property type="entry name" value="EAL_dom"/>
</dbReference>
<protein>
    <submittedName>
        <fullName evidence="6">Bifunctional diguanylate cyclase/phosphodiesterase</fullName>
    </submittedName>
</protein>
<dbReference type="PROSITE" id="PS50883">
    <property type="entry name" value="EAL"/>
    <property type="match status" value="1"/>
</dbReference>
<dbReference type="InterPro" id="IPR000160">
    <property type="entry name" value="GGDEF_dom"/>
</dbReference>
<dbReference type="PROSITE" id="PS50113">
    <property type="entry name" value="PAC"/>
    <property type="match status" value="1"/>
</dbReference>
<dbReference type="SUPFAM" id="SSF141868">
    <property type="entry name" value="EAL domain-like"/>
    <property type="match status" value="1"/>
</dbReference>
<dbReference type="NCBIfam" id="TIGR00229">
    <property type="entry name" value="sensory_box"/>
    <property type="match status" value="2"/>
</dbReference>
<dbReference type="SMART" id="SM00086">
    <property type="entry name" value="PAC"/>
    <property type="match status" value="1"/>
</dbReference>
<dbReference type="PROSITE" id="PS50112">
    <property type="entry name" value="PAS"/>
    <property type="match status" value="2"/>
</dbReference>
<dbReference type="InterPro" id="IPR029787">
    <property type="entry name" value="Nucleotide_cyclase"/>
</dbReference>
<dbReference type="InterPro" id="IPR000700">
    <property type="entry name" value="PAS-assoc_C"/>
</dbReference>